<comment type="similarity">
    <text evidence="1 3">Belongs to the UDP-glycosyltransferase family.</text>
</comment>
<dbReference type="InterPro" id="IPR035595">
    <property type="entry name" value="UDP_glycos_trans_CS"/>
</dbReference>
<reference evidence="5" key="1">
    <citation type="submission" date="2022-04" db="EMBL/GenBank/DDBJ databases">
        <title>Carnegiea gigantea Genome sequencing and assembly v2.</title>
        <authorList>
            <person name="Copetti D."/>
            <person name="Sanderson M.J."/>
            <person name="Burquez A."/>
            <person name="Wojciechowski M.F."/>
        </authorList>
    </citation>
    <scope>NUCLEOTIDE SEQUENCE</scope>
    <source>
        <strain evidence="5">SGP5-SGP5p</strain>
        <tissue evidence="5">Aerial part</tissue>
    </source>
</reference>
<name>A0A9Q1JNZ3_9CARY</name>
<evidence type="ECO:0000313" key="5">
    <source>
        <dbReference type="EMBL" id="KAJ8427265.1"/>
    </source>
</evidence>
<dbReference type="CDD" id="cd03784">
    <property type="entry name" value="GT1_Gtf-like"/>
    <property type="match status" value="1"/>
</dbReference>
<evidence type="ECO:0000256" key="4">
    <source>
        <dbReference type="RuleBase" id="RU362057"/>
    </source>
</evidence>
<dbReference type="AlphaFoldDB" id="A0A9Q1JNZ3"/>
<dbReference type="SUPFAM" id="SSF53756">
    <property type="entry name" value="UDP-Glycosyltransferase/glycogen phosphorylase"/>
    <property type="match status" value="1"/>
</dbReference>
<dbReference type="FunFam" id="3.40.50.2000:FF:000047">
    <property type="entry name" value="Glycosyltransferase"/>
    <property type="match status" value="1"/>
</dbReference>
<evidence type="ECO:0000313" key="6">
    <source>
        <dbReference type="Proteomes" id="UP001153076"/>
    </source>
</evidence>
<gene>
    <name evidence="5" type="ORF">Cgig2_028223</name>
</gene>
<dbReference type="PANTHER" id="PTHR48047">
    <property type="entry name" value="GLYCOSYLTRANSFERASE"/>
    <property type="match status" value="1"/>
</dbReference>
<dbReference type="OrthoDB" id="5835829at2759"/>
<keyword evidence="6" id="KW-1185">Reference proteome</keyword>
<dbReference type="Proteomes" id="UP001153076">
    <property type="component" value="Unassembled WGS sequence"/>
</dbReference>
<sequence length="547" mass="61137">MPNQQATLTVVTDRGRLNKVHRLNFNLIECDKPGLQNYHPNFGGNHHLLIAVELPNTISEPPKSENHAHGHLIPMVDMGRLLAQQGVTVTIFTTPLNANRFSSTINRDAESGLRIRAFTAQLPTHEVGLTDGCESMDMLPSRDLFTNLLHAMNMMQHPLEEFAVKANPRVSCIIADKNHSWIVDTSSKFKVPWVAFDGTSCYSLLCKSKIISSKVLDNVVLDSEPFEVPGMPGPLILTKSQLPDVLVTPNRRNIIEAEGLAYGVVINSFEELEGEYLRELRKVKGEKVWCVGPVSLCNKDNMDMVERGEKSSVEETECLNWLDEQQPGSVVYACLGSQSRPTVAQLIELGLGLEGSNWSFIWVIRGKNSKLEGLQRWLSEEKFESRIKGRGLLIRGWAPQLLILSHHAVGGFLTHCGWNSTLEAICAGTPMITWPLFAEQFFNEKFIVQVLKIGVRIGAEFAVKWGEEEKFGVVIRREDVMKAVNDLMNENGEGQDRRQRAEELGKMANMAVGGGSSFLNVKSFINDIKETQCLTYDSLSNSYRETL</sequence>
<comment type="caution">
    <text evidence="5">The sequence shown here is derived from an EMBL/GenBank/DDBJ whole genome shotgun (WGS) entry which is preliminary data.</text>
</comment>
<organism evidence="5 6">
    <name type="scientific">Carnegiea gigantea</name>
    <dbReference type="NCBI Taxonomy" id="171969"/>
    <lineage>
        <taxon>Eukaryota</taxon>
        <taxon>Viridiplantae</taxon>
        <taxon>Streptophyta</taxon>
        <taxon>Embryophyta</taxon>
        <taxon>Tracheophyta</taxon>
        <taxon>Spermatophyta</taxon>
        <taxon>Magnoliopsida</taxon>
        <taxon>eudicotyledons</taxon>
        <taxon>Gunneridae</taxon>
        <taxon>Pentapetalae</taxon>
        <taxon>Caryophyllales</taxon>
        <taxon>Cactineae</taxon>
        <taxon>Cactaceae</taxon>
        <taxon>Cactoideae</taxon>
        <taxon>Echinocereeae</taxon>
        <taxon>Carnegiea</taxon>
    </lineage>
</organism>
<dbReference type="EC" id="2.4.1.-" evidence="4"/>
<evidence type="ECO:0000256" key="2">
    <source>
        <dbReference type="ARBA" id="ARBA00022679"/>
    </source>
</evidence>
<dbReference type="InterPro" id="IPR002213">
    <property type="entry name" value="UDP_glucos_trans"/>
</dbReference>
<dbReference type="PANTHER" id="PTHR48047:SF182">
    <property type="entry name" value="GLYCOSYLTRANSFERASE"/>
    <property type="match status" value="1"/>
</dbReference>
<dbReference type="Pfam" id="PF00201">
    <property type="entry name" value="UDPGT"/>
    <property type="match status" value="1"/>
</dbReference>
<keyword evidence="2 3" id="KW-0808">Transferase</keyword>
<proteinExistence type="inferred from homology"/>
<evidence type="ECO:0000256" key="3">
    <source>
        <dbReference type="RuleBase" id="RU003718"/>
    </source>
</evidence>
<dbReference type="EMBL" id="JAKOGI010001164">
    <property type="protein sequence ID" value="KAJ8427265.1"/>
    <property type="molecule type" value="Genomic_DNA"/>
</dbReference>
<protein>
    <recommendedName>
        <fullName evidence="4">Glycosyltransferase</fullName>
        <ecNumber evidence="4">2.4.1.-</ecNumber>
    </recommendedName>
</protein>
<evidence type="ECO:0000256" key="1">
    <source>
        <dbReference type="ARBA" id="ARBA00009995"/>
    </source>
</evidence>
<dbReference type="PROSITE" id="PS00375">
    <property type="entry name" value="UDPGT"/>
    <property type="match status" value="1"/>
</dbReference>
<accession>A0A9Q1JNZ3</accession>
<dbReference type="Gene3D" id="3.40.50.2000">
    <property type="entry name" value="Glycogen Phosphorylase B"/>
    <property type="match status" value="2"/>
</dbReference>
<dbReference type="GO" id="GO:0035251">
    <property type="term" value="F:UDP-glucosyltransferase activity"/>
    <property type="evidence" value="ECO:0007669"/>
    <property type="project" value="TreeGrafter"/>
</dbReference>
<keyword evidence="3" id="KW-0328">Glycosyltransferase</keyword>